<evidence type="ECO:0000313" key="5">
    <source>
        <dbReference type="Proteomes" id="UP000247612"/>
    </source>
</evidence>
<comment type="caution">
    <text evidence="4">The sequence shown here is derived from an EMBL/GenBank/DDBJ whole genome shotgun (WGS) entry which is preliminary data.</text>
</comment>
<dbReference type="SUPFAM" id="SSF55729">
    <property type="entry name" value="Acyl-CoA N-acyltransferases (Nat)"/>
    <property type="match status" value="1"/>
</dbReference>
<dbReference type="STRING" id="1034346.GCA_000313565_02847"/>
<dbReference type="PROSITE" id="PS51186">
    <property type="entry name" value="GNAT"/>
    <property type="match status" value="1"/>
</dbReference>
<reference evidence="4 5" key="1">
    <citation type="submission" date="2018-05" db="EMBL/GenBank/DDBJ databases">
        <title>Genomic Encyclopedia of Type Strains, Phase IV (KMG-IV): sequencing the most valuable type-strain genomes for metagenomic binning, comparative biology and taxonomic classification.</title>
        <authorList>
            <person name="Goeker M."/>
        </authorList>
    </citation>
    <scope>NUCLEOTIDE SEQUENCE [LARGE SCALE GENOMIC DNA]</scope>
    <source>
        <strain evidence="4 5">JC118</strain>
    </source>
</reference>
<keyword evidence="1 4" id="KW-0808">Transferase</keyword>
<gene>
    <name evidence="4" type="ORF">DES51_107206</name>
</gene>
<dbReference type="Gene3D" id="3.40.630.30">
    <property type="match status" value="1"/>
</dbReference>
<dbReference type="Pfam" id="PF13673">
    <property type="entry name" value="Acetyltransf_10"/>
    <property type="match status" value="1"/>
</dbReference>
<dbReference type="EMBL" id="QJKH01000007">
    <property type="protein sequence ID" value="PXX78664.1"/>
    <property type="molecule type" value="Genomic_DNA"/>
</dbReference>
<dbReference type="CDD" id="cd04301">
    <property type="entry name" value="NAT_SF"/>
    <property type="match status" value="1"/>
</dbReference>
<accession>A0A318KKV5</accession>
<keyword evidence="5" id="KW-1185">Reference proteome</keyword>
<evidence type="ECO:0000256" key="1">
    <source>
        <dbReference type="ARBA" id="ARBA00022679"/>
    </source>
</evidence>
<feature type="domain" description="N-acetyltransferase" evidence="3">
    <location>
        <begin position="2"/>
        <end position="146"/>
    </location>
</feature>
<organism evidence="4 5">
    <name type="scientific">Dielma fastidiosa</name>
    <dbReference type="NCBI Taxonomy" id="1034346"/>
    <lineage>
        <taxon>Bacteria</taxon>
        <taxon>Bacillati</taxon>
        <taxon>Bacillota</taxon>
        <taxon>Erysipelotrichia</taxon>
        <taxon>Erysipelotrichales</taxon>
        <taxon>Erysipelotrichaceae</taxon>
        <taxon>Dielma</taxon>
    </lineage>
</organism>
<dbReference type="InterPro" id="IPR050832">
    <property type="entry name" value="Bact_Acetyltransf"/>
</dbReference>
<dbReference type="InterPro" id="IPR016181">
    <property type="entry name" value="Acyl_CoA_acyltransferase"/>
</dbReference>
<proteinExistence type="predicted"/>
<evidence type="ECO:0000313" key="4">
    <source>
        <dbReference type="EMBL" id="PXX78664.1"/>
    </source>
</evidence>
<dbReference type="GO" id="GO:0016747">
    <property type="term" value="F:acyltransferase activity, transferring groups other than amino-acyl groups"/>
    <property type="evidence" value="ECO:0007669"/>
    <property type="project" value="InterPro"/>
</dbReference>
<dbReference type="Proteomes" id="UP000247612">
    <property type="component" value="Unassembled WGS sequence"/>
</dbReference>
<evidence type="ECO:0000259" key="3">
    <source>
        <dbReference type="PROSITE" id="PS51186"/>
    </source>
</evidence>
<name>A0A318KKV5_9FIRM</name>
<keyword evidence="2" id="KW-0012">Acyltransferase</keyword>
<dbReference type="OrthoDB" id="9796171at2"/>
<protein>
    <submittedName>
        <fullName evidence="4">Acetyltransferase (GNAT) family protein</fullName>
    </submittedName>
</protein>
<sequence length="146" mass="17065">MSELIEFKLIDLNSVDYLVEKQLREDLLRKPLGLILSHEDLRYDHLFTHAGAYIQGHLVGCLIWRNVSETCVQIKQVCVHPAYQGRQIGSAMMRFAQQEIAKAGNQEIMLHARINAWSFYQRLGYEFCSDEFKEVGIIHREMRKIL</sequence>
<dbReference type="RefSeq" id="WP_022939130.1">
    <property type="nucleotide sequence ID" value="NZ_CABKRQ010000008.1"/>
</dbReference>
<dbReference type="AlphaFoldDB" id="A0A318KKV5"/>
<evidence type="ECO:0000256" key="2">
    <source>
        <dbReference type="ARBA" id="ARBA00023315"/>
    </source>
</evidence>
<dbReference type="PANTHER" id="PTHR43877">
    <property type="entry name" value="AMINOALKYLPHOSPHONATE N-ACETYLTRANSFERASE-RELATED-RELATED"/>
    <property type="match status" value="1"/>
</dbReference>
<dbReference type="InterPro" id="IPR000182">
    <property type="entry name" value="GNAT_dom"/>
</dbReference>